<keyword evidence="2 8" id="KW-1277">Toxin-antitoxin system</keyword>
<comment type="similarity">
    <text evidence="7 8">Belongs to the PINc/VapC protein family.</text>
</comment>
<dbReference type="CDD" id="cd09871">
    <property type="entry name" value="PIN_MtVapC28-VapC30-like"/>
    <property type="match status" value="1"/>
</dbReference>
<protein>
    <recommendedName>
        <fullName evidence="8">Ribonuclease VapC</fullName>
        <shortName evidence="8">RNase VapC</shortName>
        <ecNumber evidence="8">3.1.-.-</ecNumber>
    </recommendedName>
    <alternativeName>
        <fullName evidence="8">Toxin VapC</fullName>
    </alternativeName>
</protein>
<dbReference type="PANTHER" id="PTHR33653:SF1">
    <property type="entry name" value="RIBONUCLEASE VAPC2"/>
    <property type="match status" value="1"/>
</dbReference>
<dbReference type="GO" id="GO:0016787">
    <property type="term" value="F:hydrolase activity"/>
    <property type="evidence" value="ECO:0007669"/>
    <property type="project" value="UniProtKB-KW"/>
</dbReference>
<evidence type="ECO:0000256" key="7">
    <source>
        <dbReference type="ARBA" id="ARBA00038093"/>
    </source>
</evidence>
<sequence length="129" mass="13444">MIVDTSVLVAVLRGEPDAADWLEALAAADRLAVAAPTALETAIVLGPPRHAELDALLDAAAAEVVPFDAEHARIARLAYARYGKGSGSAARLNLGDCFSYALAHVSGQPLLFKGDDFHHTDVTAATLPD</sequence>
<dbReference type="InterPro" id="IPR029060">
    <property type="entry name" value="PIN-like_dom_sf"/>
</dbReference>
<organism evidence="10 11">
    <name type="scientific">Nocardioides szechwanensis</name>
    <dbReference type="NCBI Taxonomy" id="1005944"/>
    <lineage>
        <taxon>Bacteria</taxon>
        <taxon>Bacillati</taxon>
        <taxon>Actinomycetota</taxon>
        <taxon>Actinomycetes</taxon>
        <taxon>Propionibacteriales</taxon>
        <taxon>Nocardioidaceae</taxon>
        <taxon>Nocardioides</taxon>
    </lineage>
</organism>
<dbReference type="GO" id="GO:0004540">
    <property type="term" value="F:RNA nuclease activity"/>
    <property type="evidence" value="ECO:0007669"/>
    <property type="project" value="InterPro"/>
</dbReference>
<evidence type="ECO:0000256" key="4">
    <source>
        <dbReference type="ARBA" id="ARBA00022723"/>
    </source>
</evidence>
<comment type="cofactor">
    <cofactor evidence="1 8">
        <name>Mg(2+)</name>
        <dbReference type="ChEBI" id="CHEBI:18420"/>
    </cofactor>
</comment>
<dbReference type="InterPro" id="IPR022907">
    <property type="entry name" value="VapC_family"/>
</dbReference>
<evidence type="ECO:0000256" key="6">
    <source>
        <dbReference type="ARBA" id="ARBA00022842"/>
    </source>
</evidence>
<dbReference type="Proteomes" id="UP000199004">
    <property type="component" value="Unassembled WGS sequence"/>
</dbReference>
<evidence type="ECO:0000256" key="2">
    <source>
        <dbReference type="ARBA" id="ARBA00022649"/>
    </source>
</evidence>
<feature type="binding site" evidence="8">
    <location>
        <position position="96"/>
    </location>
    <ligand>
        <name>Mg(2+)</name>
        <dbReference type="ChEBI" id="CHEBI:18420"/>
    </ligand>
</feature>
<dbReference type="PANTHER" id="PTHR33653">
    <property type="entry name" value="RIBONUCLEASE VAPC2"/>
    <property type="match status" value="1"/>
</dbReference>
<comment type="function">
    <text evidence="8">Toxic component of a toxin-antitoxin (TA) system. An RNase.</text>
</comment>
<evidence type="ECO:0000256" key="5">
    <source>
        <dbReference type="ARBA" id="ARBA00022801"/>
    </source>
</evidence>
<dbReference type="GO" id="GO:0090729">
    <property type="term" value="F:toxin activity"/>
    <property type="evidence" value="ECO:0007669"/>
    <property type="project" value="UniProtKB-KW"/>
</dbReference>
<dbReference type="GO" id="GO:0000287">
    <property type="term" value="F:magnesium ion binding"/>
    <property type="evidence" value="ECO:0007669"/>
    <property type="project" value="UniProtKB-UniRule"/>
</dbReference>
<accession>A0A1H0CCH4</accession>
<dbReference type="InterPro" id="IPR002716">
    <property type="entry name" value="PIN_dom"/>
</dbReference>
<name>A0A1H0CCH4_9ACTN</name>
<evidence type="ECO:0000259" key="9">
    <source>
        <dbReference type="Pfam" id="PF01850"/>
    </source>
</evidence>
<evidence type="ECO:0000313" key="11">
    <source>
        <dbReference type="Proteomes" id="UP000199004"/>
    </source>
</evidence>
<dbReference type="STRING" id="1005944.SAMN05192576_2383"/>
<keyword evidence="8" id="KW-0800">Toxin</keyword>
<dbReference type="AlphaFoldDB" id="A0A1H0CCH4"/>
<evidence type="ECO:0000313" key="10">
    <source>
        <dbReference type="EMBL" id="SDN55536.1"/>
    </source>
</evidence>
<dbReference type="Pfam" id="PF01850">
    <property type="entry name" value="PIN"/>
    <property type="match status" value="1"/>
</dbReference>
<evidence type="ECO:0000256" key="3">
    <source>
        <dbReference type="ARBA" id="ARBA00022722"/>
    </source>
</evidence>
<dbReference type="RefSeq" id="WP_091025006.1">
    <property type="nucleotide sequence ID" value="NZ_BKAE01000006.1"/>
</dbReference>
<proteinExistence type="inferred from homology"/>
<gene>
    <name evidence="8" type="primary">vapC</name>
    <name evidence="10" type="ORF">SAMN05192576_2383</name>
</gene>
<keyword evidence="4 8" id="KW-0479">Metal-binding</keyword>
<feature type="binding site" evidence="8">
    <location>
        <position position="4"/>
    </location>
    <ligand>
        <name>Mg(2+)</name>
        <dbReference type="ChEBI" id="CHEBI:18420"/>
    </ligand>
</feature>
<reference evidence="10 11" key="1">
    <citation type="submission" date="2016-10" db="EMBL/GenBank/DDBJ databases">
        <authorList>
            <person name="de Groot N.N."/>
        </authorList>
    </citation>
    <scope>NUCLEOTIDE SEQUENCE [LARGE SCALE GENOMIC DNA]</scope>
    <source>
        <strain evidence="10 11">CGMCC 1.11147</strain>
    </source>
</reference>
<dbReference type="InterPro" id="IPR050556">
    <property type="entry name" value="Type_II_TA_system_RNase"/>
</dbReference>
<keyword evidence="5 8" id="KW-0378">Hydrolase</keyword>
<feature type="domain" description="PIN" evidence="9">
    <location>
        <begin position="1"/>
        <end position="121"/>
    </location>
</feature>
<dbReference type="EMBL" id="FNIC01000003">
    <property type="protein sequence ID" value="SDN55536.1"/>
    <property type="molecule type" value="Genomic_DNA"/>
</dbReference>
<evidence type="ECO:0000256" key="8">
    <source>
        <dbReference type="HAMAP-Rule" id="MF_00265"/>
    </source>
</evidence>
<evidence type="ECO:0000256" key="1">
    <source>
        <dbReference type="ARBA" id="ARBA00001946"/>
    </source>
</evidence>
<dbReference type="HAMAP" id="MF_00265">
    <property type="entry name" value="VapC_Nob1"/>
    <property type="match status" value="1"/>
</dbReference>
<keyword evidence="3 8" id="KW-0540">Nuclease</keyword>
<keyword evidence="11" id="KW-1185">Reference proteome</keyword>
<keyword evidence="6 8" id="KW-0460">Magnesium</keyword>
<dbReference type="EC" id="3.1.-.-" evidence="8"/>
<dbReference type="Gene3D" id="3.40.50.1010">
    <property type="entry name" value="5'-nuclease"/>
    <property type="match status" value="1"/>
</dbReference>
<dbReference type="OrthoDB" id="32625at2"/>
<dbReference type="SUPFAM" id="SSF88723">
    <property type="entry name" value="PIN domain-like"/>
    <property type="match status" value="1"/>
</dbReference>